<dbReference type="WBParaSite" id="nRc.2.0.1.t25632-RA">
    <property type="protein sequence ID" value="nRc.2.0.1.t25632-RA"/>
    <property type="gene ID" value="nRc.2.0.1.g25632"/>
</dbReference>
<dbReference type="GO" id="GO:0030003">
    <property type="term" value="P:intracellular monoatomic cation homeostasis"/>
    <property type="evidence" value="ECO:0007669"/>
    <property type="project" value="TreeGrafter"/>
</dbReference>
<evidence type="ECO:0000256" key="4">
    <source>
        <dbReference type="ARBA" id="ARBA00022989"/>
    </source>
</evidence>
<dbReference type="PANTHER" id="PTHR14009">
    <property type="entry name" value="LEUCINE ZIPPER-EF-HAND CONTAINING TRANSMEMBRANE PROTEIN"/>
    <property type="match status" value="1"/>
</dbReference>
<dbReference type="InterPro" id="IPR044202">
    <property type="entry name" value="LETM1/MDM38-like"/>
</dbReference>
<dbReference type="GO" id="GO:0043022">
    <property type="term" value="F:ribosome binding"/>
    <property type="evidence" value="ECO:0007669"/>
    <property type="project" value="InterPro"/>
</dbReference>
<dbReference type="GO" id="GO:0005743">
    <property type="term" value="C:mitochondrial inner membrane"/>
    <property type="evidence" value="ECO:0007669"/>
    <property type="project" value="UniProtKB-SubCell"/>
</dbReference>
<feature type="region of interest" description="Disordered" evidence="8">
    <location>
        <begin position="494"/>
        <end position="571"/>
    </location>
</feature>
<dbReference type="InterPro" id="IPR033122">
    <property type="entry name" value="LETM1-like_RBD"/>
</dbReference>
<dbReference type="PROSITE" id="PS51758">
    <property type="entry name" value="LETM1_RBD"/>
    <property type="match status" value="1"/>
</dbReference>
<dbReference type="Pfam" id="PF07766">
    <property type="entry name" value="LETM1_RBD"/>
    <property type="match status" value="1"/>
</dbReference>
<evidence type="ECO:0000256" key="1">
    <source>
        <dbReference type="ARBA" id="ARBA00004434"/>
    </source>
</evidence>
<organism evidence="11 12">
    <name type="scientific">Romanomermis culicivorax</name>
    <name type="common">Nematode worm</name>
    <dbReference type="NCBI Taxonomy" id="13658"/>
    <lineage>
        <taxon>Eukaryota</taxon>
        <taxon>Metazoa</taxon>
        <taxon>Ecdysozoa</taxon>
        <taxon>Nematoda</taxon>
        <taxon>Enoplea</taxon>
        <taxon>Dorylaimia</taxon>
        <taxon>Mermithida</taxon>
        <taxon>Mermithoidea</taxon>
        <taxon>Mermithidae</taxon>
        <taxon>Romanomermis</taxon>
    </lineage>
</organism>
<evidence type="ECO:0000256" key="8">
    <source>
        <dbReference type="SAM" id="MobiDB-lite"/>
    </source>
</evidence>
<feature type="transmembrane region" description="Helical" evidence="9">
    <location>
        <begin position="204"/>
        <end position="229"/>
    </location>
</feature>
<protein>
    <submittedName>
        <fullName evidence="12">Letm1 RBD domain-containing protein</fullName>
    </submittedName>
</protein>
<evidence type="ECO:0000256" key="3">
    <source>
        <dbReference type="ARBA" id="ARBA00022792"/>
    </source>
</evidence>
<dbReference type="Proteomes" id="UP000887565">
    <property type="component" value="Unplaced"/>
</dbReference>
<evidence type="ECO:0000256" key="6">
    <source>
        <dbReference type="ARBA" id="ARBA00023136"/>
    </source>
</evidence>
<evidence type="ECO:0000313" key="11">
    <source>
        <dbReference type="Proteomes" id="UP000887565"/>
    </source>
</evidence>
<evidence type="ECO:0000256" key="2">
    <source>
        <dbReference type="ARBA" id="ARBA00022692"/>
    </source>
</evidence>
<keyword evidence="4 9" id="KW-1133">Transmembrane helix</keyword>
<keyword evidence="11" id="KW-1185">Reference proteome</keyword>
<evidence type="ECO:0000259" key="10">
    <source>
        <dbReference type="PROSITE" id="PS51758"/>
    </source>
</evidence>
<keyword evidence="5 7" id="KW-0496">Mitochondrion</keyword>
<keyword evidence="2 9" id="KW-0812">Transmembrane</keyword>
<comment type="subcellular location">
    <subcellularLocation>
        <location evidence="1">Mitochondrion inner membrane</location>
        <topology evidence="1">Single-pass membrane protein</topology>
    </subcellularLocation>
</comment>
<evidence type="ECO:0000256" key="7">
    <source>
        <dbReference type="PROSITE-ProRule" id="PRU01094"/>
    </source>
</evidence>
<evidence type="ECO:0000256" key="9">
    <source>
        <dbReference type="SAM" id="Phobius"/>
    </source>
</evidence>
<sequence>MYLTNRSLATPILRRHIRSLTSNTYHSLRIVSKSTDVLKYVNHCIYFQNSEFSNVGSKFFVAPSIYRRVLFAAGDDDFRFCVYSQSRNFSTEKDKKSATNEKVENEKEDEGSLKVDSTLKLLKEEIGAGEREAERIEAAKKSAVEWKQKPLMERAKITLIHYYDGFKLFYIDLKVSTRLLWRVVRGNALSRQEKLQLIRSAGDLFRLVPFMVFIIVPLMEFLLPAYLYLFPNALPSQFKEKNEEDEKFRKQLRVKLEMAKFLQETVEELALERKKKGAADSKVAEFSNFLKNIREGGGYVSNVQLLKYSKLFEDELTLDTLSEAQLRALCRIVGITPLGTANILRFQLSMKLNELKNDDRLIFNEGVENLSVSELQSACRARGMRAIGLSEERLRQQLNQWLELSFNEKVPPSLLLLSSTLYLPEEVRFSDRLKALMQTLPVDLADEVKLKIAEAEGGSGLDNKSKFELIKSIEDILKRDRESKKALKKITAEEKRKKNGANGENVQDKAKDLSSSIDETEKSSVSESRDQKSSQINGSSNRKHTDRIVGDQMGHMENAAMHAQQKKDASS</sequence>
<feature type="domain" description="Letm1 RBD" evidence="10">
    <location>
        <begin position="250"/>
        <end position="519"/>
    </location>
</feature>
<dbReference type="AlphaFoldDB" id="A0A915JHQ8"/>
<proteinExistence type="predicted"/>
<dbReference type="PANTHER" id="PTHR14009:SF1">
    <property type="entry name" value="MITOCHONDRIAL PROTON_CALCIUM EXCHANGER PROTEIN"/>
    <property type="match status" value="1"/>
</dbReference>
<keyword evidence="6 9" id="KW-0472">Membrane</keyword>
<name>A0A915JHQ8_ROMCU</name>
<accession>A0A915JHQ8</accession>
<feature type="compositionally biased region" description="Basic and acidic residues" evidence="8">
    <location>
        <begin position="519"/>
        <end position="532"/>
    </location>
</feature>
<reference evidence="12" key="1">
    <citation type="submission" date="2022-11" db="UniProtKB">
        <authorList>
            <consortium name="WormBaseParasite"/>
        </authorList>
    </citation>
    <scope>IDENTIFICATION</scope>
</reference>
<evidence type="ECO:0000313" key="12">
    <source>
        <dbReference type="WBParaSite" id="nRc.2.0.1.t25632-RA"/>
    </source>
</evidence>
<keyword evidence="3" id="KW-0999">Mitochondrion inner membrane</keyword>
<evidence type="ECO:0000256" key="5">
    <source>
        <dbReference type="ARBA" id="ARBA00023128"/>
    </source>
</evidence>